<dbReference type="GO" id="GO:0008967">
    <property type="term" value="F:phosphoglycolate phosphatase activity"/>
    <property type="evidence" value="ECO:0007669"/>
    <property type="project" value="UniProtKB-EC"/>
</dbReference>
<comment type="similarity">
    <text evidence="3">Belongs to the HAD-like hydrolase superfamily. CbbY/CbbZ/Gph/YieH family.</text>
</comment>
<dbReference type="GeneID" id="78362017"/>
<evidence type="ECO:0000256" key="2">
    <source>
        <dbReference type="ARBA" id="ARBA00004818"/>
    </source>
</evidence>
<dbReference type="Gene3D" id="3.40.50.1000">
    <property type="entry name" value="HAD superfamily/HAD-like"/>
    <property type="match status" value="1"/>
</dbReference>
<dbReference type="PANTHER" id="PTHR43434:SF1">
    <property type="entry name" value="PHOSPHOGLYCOLATE PHOSPHATASE"/>
    <property type="match status" value="1"/>
</dbReference>
<organism evidence="5 6">
    <name type="scientific">Turicimonas muris</name>
    <dbReference type="NCBI Taxonomy" id="1796652"/>
    <lineage>
        <taxon>Bacteria</taxon>
        <taxon>Pseudomonadati</taxon>
        <taxon>Pseudomonadota</taxon>
        <taxon>Betaproteobacteria</taxon>
        <taxon>Burkholderiales</taxon>
        <taxon>Sutterellaceae</taxon>
        <taxon>Turicimonas</taxon>
    </lineage>
</organism>
<comment type="catalytic activity">
    <reaction evidence="1">
        <text>2-phosphoglycolate + H2O = glycolate + phosphate</text>
        <dbReference type="Rhea" id="RHEA:14369"/>
        <dbReference type="ChEBI" id="CHEBI:15377"/>
        <dbReference type="ChEBI" id="CHEBI:29805"/>
        <dbReference type="ChEBI" id="CHEBI:43474"/>
        <dbReference type="ChEBI" id="CHEBI:58033"/>
        <dbReference type="EC" id="3.1.3.18"/>
    </reaction>
</comment>
<evidence type="ECO:0000256" key="4">
    <source>
        <dbReference type="ARBA" id="ARBA00013078"/>
    </source>
</evidence>
<comment type="pathway">
    <text evidence="2">Organic acid metabolism; glycolate biosynthesis; glycolate from 2-phosphoglycolate: step 1/1.</text>
</comment>
<evidence type="ECO:0000256" key="3">
    <source>
        <dbReference type="ARBA" id="ARBA00006171"/>
    </source>
</evidence>
<evidence type="ECO:0000313" key="5">
    <source>
        <dbReference type="EMBL" id="OXE45967.1"/>
    </source>
</evidence>
<dbReference type="InterPro" id="IPR036412">
    <property type="entry name" value="HAD-like_sf"/>
</dbReference>
<evidence type="ECO:0000256" key="1">
    <source>
        <dbReference type="ARBA" id="ARBA00000830"/>
    </source>
</evidence>
<comment type="caution">
    <text evidence="5">The sequence shown here is derived from an EMBL/GenBank/DDBJ whole genome shotgun (WGS) entry which is preliminary data.</text>
</comment>
<dbReference type="Proteomes" id="UP000214610">
    <property type="component" value="Unassembled WGS sequence"/>
</dbReference>
<dbReference type="InterPro" id="IPR023214">
    <property type="entry name" value="HAD_sf"/>
</dbReference>
<dbReference type="EMBL" id="NHMP01000006">
    <property type="protein sequence ID" value="OXE45967.1"/>
    <property type="molecule type" value="Genomic_DNA"/>
</dbReference>
<dbReference type="InterPro" id="IPR041492">
    <property type="entry name" value="HAD_2"/>
</dbReference>
<dbReference type="Pfam" id="PF13419">
    <property type="entry name" value="HAD_2"/>
    <property type="match status" value="1"/>
</dbReference>
<dbReference type="SFLD" id="SFLDG01135">
    <property type="entry name" value="C1.5.6:_HAD__Beta-PGM__Phospha"/>
    <property type="match status" value="1"/>
</dbReference>
<dbReference type="InterPro" id="IPR023198">
    <property type="entry name" value="PGP-like_dom2"/>
</dbReference>
<dbReference type="NCBIfam" id="TIGR01549">
    <property type="entry name" value="HAD-SF-IA-v1"/>
    <property type="match status" value="1"/>
</dbReference>
<dbReference type="Gene3D" id="1.10.150.240">
    <property type="entry name" value="Putative phosphatase, domain 2"/>
    <property type="match status" value="1"/>
</dbReference>
<dbReference type="RefSeq" id="WP_066594011.1">
    <property type="nucleotide sequence ID" value="NZ_CAJTBZ010000036.1"/>
</dbReference>
<name>A0A227KFX7_9BURK</name>
<keyword evidence="6" id="KW-1185">Reference proteome</keyword>
<dbReference type="GO" id="GO:0006281">
    <property type="term" value="P:DNA repair"/>
    <property type="evidence" value="ECO:0007669"/>
    <property type="project" value="TreeGrafter"/>
</dbReference>
<proteinExistence type="inferred from homology"/>
<dbReference type="SUPFAM" id="SSF56784">
    <property type="entry name" value="HAD-like"/>
    <property type="match status" value="1"/>
</dbReference>
<dbReference type="GO" id="GO:0005829">
    <property type="term" value="C:cytosol"/>
    <property type="evidence" value="ECO:0007669"/>
    <property type="project" value="TreeGrafter"/>
</dbReference>
<sequence length="236" mass="25611">MSKNKENFKKVKAVLFDLDGTLVHTLPGLTQLVNAVRRDFDKPALPEERVGLYIGKGMVNLIHRSMTDSMNGRLDDHIFSLAVSSLRKHVEKGDYDKGTLFPGTKEALELLKNAGLKLAIVTNKPYDMSIETLNSCGIEDFFDVVVGGDSAPRPKPAKDPVEMAINLLNVSKNEALMIGDSGNDSGAAKAADVPSILVRTGWSEGVPLETIAERDDAIILADIPEVAKEILDSRKA</sequence>
<gene>
    <name evidence="5" type="ORF">ADH67_09560</name>
</gene>
<protein>
    <recommendedName>
        <fullName evidence="4">phosphoglycolate phosphatase</fullName>
        <ecNumber evidence="4">3.1.3.18</ecNumber>
    </recommendedName>
</protein>
<dbReference type="EC" id="3.1.3.18" evidence="4"/>
<dbReference type="InterPro" id="IPR050155">
    <property type="entry name" value="HAD-like_hydrolase_sf"/>
</dbReference>
<dbReference type="AlphaFoldDB" id="A0A227KFX7"/>
<dbReference type="SFLD" id="SFLDG01129">
    <property type="entry name" value="C1.5:_HAD__Beta-PGM__Phosphata"/>
    <property type="match status" value="1"/>
</dbReference>
<dbReference type="PANTHER" id="PTHR43434">
    <property type="entry name" value="PHOSPHOGLYCOLATE PHOSPHATASE"/>
    <property type="match status" value="1"/>
</dbReference>
<accession>A0A227KFX7</accession>
<reference evidence="6" key="1">
    <citation type="submission" date="2017-05" db="EMBL/GenBank/DDBJ databases">
        <title>Improved OligoMM genomes.</title>
        <authorList>
            <person name="Garzetti D."/>
        </authorList>
    </citation>
    <scope>NUCLEOTIDE SEQUENCE [LARGE SCALE GENOMIC DNA]</scope>
    <source>
        <strain evidence="6">YL45</strain>
    </source>
</reference>
<dbReference type="InterPro" id="IPR006439">
    <property type="entry name" value="HAD-SF_hydro_IA"/>
</dbReference>
<evidence type="ECO:0000313" key="6">
    <source>
        <dbReference type="Proteomes" id="UP000214610"/>
    </source>
</evidence>
<dbReference type="SFLD" id="SFLDS00003">
    <property type="entry name" value="Haloacid_Dehalogenase"/>
    <property type="match status" value="1"/>
</dbReference>
<dbReference type="PRINTS" id="PR00413">
    <property type="entry name" value="HADHALOGNASE"/>
</dbReference>